<dbReference type="GO" id="GO:0016787">
    <property type="term" value="F:hydrolase activity"/>
    <property type="evidence" value="ECO:0007669"/>
    <property type="project" value="UniProtKB-KW"/>
</dbReference>
<sequence>MIVATAQFPSAAWDIEANAARTAGLIAEAAGRGAELVVFAELGLTDYELEAIAAGPERCVLAPDDPRLAPVRDACRAAGVAAAVNGPGRGPSGTADGMTIATFVYGPDGALLTRYDKHHLYGQENELFTPGPTAGGRFTYRGLKFALATCYDNAFPEVPERAAADDCQVYLASSFHDSVERTDAYATLARDHGFDVLLANGTGPRSGGTGCGHSGIWAADGSCLARVTGEDGLALAEVGVAARPLPEGSEPAGISDGRVAG</sequence>
<dbReference type="Pfam" id="PF00795">
    <property type="entry name" value="CN_hydrolase"/>
    <property type="match status" value="1"/>
</dbReference>
<keyword evidence="1 3" id="KW-0378">Hydrolase</keyword>
<dbReference type="PROSITE" id="PS50263">
    <property type="entry name" value="CN_HYDROLASE"/>
    <property type="match status" value="1"/>
</dbReference>
<reference evidence="3 4" key="1">
    <citation type="submission" date="2022-03" db="EMBL/GenBank/DDBJ databases">
        <title>Complete genome of Streptomyces rimosus ssp. rimosus R7 (=ATCC 10970).</title>
        <authorList>
            <person name="Beganovic S."/>
            <person name="Ruckert C."/>
            <person name="Busche T."/>
            <person name="Kalinowski J."/>
            <person name="Wittmann C."/>
        </authorList>
    </citation>
    <scope>NUCLEOTIDE SEQUENCE [LARGE SCALE GENOMIC DNA]</scope>
    <source>
        <strain evidence="3 4">R7</strain>
    </source>
</reference>
<name>A0ABY3Z6S5_STRRM</name>
<keyword evidence="4" id="KW-1185">Reference proteome</keyword>
<dbReference type="InterPro" id="IPR036526">
    <property type="entry name" value="C-N_Hydrolase_sf"/>
</dbReference>
<evidence type="ECO:0000313" key="3">
    <source>
        <dbReference type="EMBL" id="UNZ06022.1"/>
    </source>
</evidence>
<evidence type="ECO:0000259" key="2">
    <source>
        <dbReference type="PROSITE" id="PS50263"/>
    </source>
</evidence>
<dbReference type="InterPro" id="IPR003010">
    <property type="entry name" value="C-N_Hydrolase"/>
</dbReference>
<dbReference type="GeneID" id="66854843"/>
<dbReference type="SUPFAM" id="SSF56317">
    <property type="entry name" value="Carbon-nitrogen hydrolase"/>
    <property type="match status" value="1"/>
</dbReference>
<dbReference type="PANTHER" id="PTHR43674:SF2">
    <property type="entry name" value="BETA-UREIDOPROPIONASE"/>
    <property type="match status" value="1"/>
</dbReference>
<gene>
    <name evidence="3" type="ORF">SRIMR7_28125</name>
</gene>
<feature type="domain" description="CN hydrolase" evidence="2">
    <location>
        <begin position="1"/>
        <end position="240"/>
    </location>
</feature>
<organism evidence="3 4">
    <name type="scientific">Streptomyces rimosus subsp. rimosus</name>
    <dbReference type="NCBI Taxonomy" id="132474"/>
    <lineage>
        <taxon>Bacteria</taxon>
        <taxon>Bacillati</taxon>
        <taxon>Actinomycetota</taxon>
        <taxon>Actinomycetes</taxon>
        <taxon>Kitasatosporales</taxon>
        <taxon>Streptomycetaceae</taxon>
        <taxon>Streptomyces</taxon>
    </lineage>
</organism>
<dbReference type="CDD" id="cd07197">
    <property type="entry name" value="nitrilase"/>
    <property type="match status" value="1"/>
</dbReference>
<dbReference type="Gene3D" id="3.60.110.10">
    <property type="entry name" value="Carbon-nitrogen hydrolase"/>
    <property type="match status" value="1"/>
</dbReference>
<protein>
    <submittedName>
        <fullName evidence="3">Carbon-nitrogen hydrolase</fullName>
    </submittedName>
</protein>
<dbReference type="InterPro" id="IPR050345">
    <property type="entry name" value="Aliph_Amidase/BUP"/>
</dbReference>
<dbReference type="EMBL" id="CP094298">
    <property type="protein sequence ID" value="UNZ06022.1"/>
    <property type="molecule type" value="Genomic_DNA"/>
</dbReference>
<evidence type="ECO:0000256" key="1">
    <source>
        <dbReference type="ARBA" id="ARBA00022801"/>
    </source>
</evidence>
<accession>A0ABY3Z6S5</accession>
<dbReference type="RefSeq" id="WP_003979746.1">
    <property type="nucleotide sequence ID" value="NZ_CP043497.1"/>
</dbReference>
<dbReference type="PANTHER" id="PTHR43674">
    <property type="entry name" value="NITRILASE C965.09-RELATED"/>
    <property type="match status" value="1"/>
</dbReference>
<dbReference type="Proteomes" id="UP000829494">
    <property type="component" value="Chromosome"/>
</dbReference>
<evidence type="ECO:0000313" key="4">
    <source>
        <dbReference type="Proteomes" id="UP000829494"/>
    </source>
</evidence>
<proteinExistence type="predicted"/>